<keyword evidence="3" id="KW-0479">Metal-binding</keyword>
<name>D4DGL2_TRIVH</name>
<dbReference type="GO" id="GO:0000502">
    <property type="term" value="C:proteasome complex"/>
    <property type="evidence" value="ECO:0007669"/>
    <property type="project" value="UniProtKB-KW"/>
</dbReference>
<comment type="similarity">
    <text evidence="1">Belongs to the peptidase M67A family.</text>
</comment>
<evidence type="ECO:0000313" key="11">
    <source>
        <dbReference type="Proteomes" id="UP000008383"/>
    </source>
</evidence>
<evidence type="ECO:0000256" key="1">
    <source>
        <dbReference type="ARBA" id="ARBA00008568"/>
    </source>
</evidence>
<evidence type="ECO:0000256" key="4">
    <source>
        <dbReference type="ARBA" id="ARBA00022801"/>
    </source>
</evidence>
<dbReference type="Gene3D" id="3.40.140.10">
    <property type="entry name" value="Cytidine Deaminase, domain 2"/>
    <property type="match status" value="1"/>
</dbReference>
<dbReference type="HOGENOM" id="CLU_052991_0_0_1"/>
<evidence type="ECO:0000256" key="6">
    <source>
        <dbReference type="ARBA" id="ARBA00022942"/>
    </source>
</evidence>
<dbReference type="FunFam" id="3.40.140.10:FF:000001">
    <property type="entry name" value="26S proteasome non-ATPase regulatory subunit"/>
    <property type="match status" value="1"/>
</dbReference>
<gene>
    <name evidence="10" type="ORF">TRV_06316</name>
</gene>
<dbReference type="RefSeq" id="XP_003019645.1">
    <property type="nucleotide sequence ID" value="XM_003019599.1"/>
</dbReference>
<evidence type="ECO:0000256" key="5">
    <source>
        <dbReference type="ARBA" id="ARBA00022833"/>
    </source>
</evidence>
<evidence type="ECO:0000256" key="3">
    <source>
        <dbReference type="ARBA" id="ARBA00022723"/>
    </source>
</evidence>
<evidence type="ECO:0000256" key="7">
    <source>
        <dbReference type="ARBA" id="ARBA00023049"/>
    </source>
</evidence>
<dbReference type="AlphaFoldDB" id="D4DGL2"/>
<keyword evidence="11" id="KW-1185">Reference proteome</keyword>
<dbReference type="InterPro" id="IPR037518">
    <property type="entry name" value="MPN"/>
</dbReference>
<dbReference type="GO" id="GO:0006508">
    <property type="term" value="P:proteolysis"/>
    <property type="evidence" value="ECO:0007669"/>
    <property type="project" value="UniProtKB-KW"/>
</dbReference>
<sequence>MLQAAQGMGMSNAPQGDTPNLIDNSETVHISSLALLKMLRHGRAGVPMEVMGLMLGEFVDEYTVRVVDVFAMPQSGTGVSVEAVDPVFQTKMMEMLRQTGRPETVVGWYHSHPGFGCWLSSVDINTQQSFEQLTPRAVAVVVDPIQSVKGKVVIDAFRLISPQTLVMGQEPRQTTSNLGHLNKPSIQALIHGLNRHYYSIAINYRKTGLEENMLMNLHKHVWTEALQMNDFREERKENVERLQKLVGLAEGYEKRVKEESELTPEQLKTRYVGKLDPKKRRTPFDQRSIYIYTLTNFEFLSLTDIEDVGQQLIEDNIVAVSRQMIDKEASLARDSRSKAHQQDMMETDEEI</sequence>
<feature type="compositionally biased region" description="Basic and acidic residues" evidence="8">
    <location>
        <begin position="329"/>
        <end position="343"/>
    </location>
</feature>
<dbReference type="GeneID" id="9583556"/>
<dbReference type="InterPro" id="IPR056263">
    <property type="entry name" value="RPN11_C"/>
</dbReference>
<dbReference type="GO" id="GO:0008237">
    <property type="term" value="F:metallopeptidase activity"/>
    <property type="evidence" value="ECO:0007669"/>
    <property type="project" value="UniProtKB-KW"/>
</dbReference>
<accession>D4DGL2</accession>
<dbReference type="Pfam" id="PF23594">
    <property type="entry name" value="RPN11_C"/>
    <property type="match status" value="1"/>
</dbReference>
<evidence type="ECO:0000256" key="8">
    <source>
        <dbReference type="SAM" id="MobiDB-lite"/>
    </source>
</evidence>
<keyword evidence="2" id="KW-0645">Protease</keyword>
<feature type="compositionally biased region" description="Polar residues" evidence="8">
    <location>
        <begin position="12"/>
        <end position="23"/>
    </location>
</feature>
<evidence type="ECO:0000256" key="2">
    <source>
        <dbReference type="ARBA" id="ARBA00022670"/>
    </source>
</evidence>
<proteinExistence type="inferred from homology"/>
<dbReference type="GO" id="GO:0046872">
    <property type="term" value="F:metal ion binding"/>
    <property type="evidence" value="ECO:0007669"/>
    <property type="project" value="UniProtKB-KW"/>
</dbReference>
<dbReference type="SMART" id="SM00232">
    <property type="entry name" value="JAB_MPN"/>
    <property type="match status" value="1"/>
</dbReference>
<dbReference type="InterPro" id="IPR050242">
    <property type="entry name" value="JAMM_MPN+_peptidase_M67A"/>
</dbReference>
<feature type="region of interest" description="Disordered" evidence="8">
    <location>
        <begin position="1"/>
        <end position="23"/>
    </location>
</feature>
<reference evidence="11" key="1">
    <citation type="journal article" date="2011" name="Genome Biol.">
        <title>Comparative and functional genomics provide insights into the pathogenicity of dermatophytic fungi.</title>
        <authorList>
            <person name="Burmester A."/>
            <person name="Shelest E."/>
            <person name="Gloeckner G."/>
            <person name="Heddergott C."/>
            <person name="Schindler S."/>
            <person name="Staib P."/>
            <person name="Heidel A."/>
            <person name="Felder M."/>
            <person name="Petzold A."/>
            <person name="Szafranski K."/>
            <person name="Feuermann M."/>
            <person name="Pedruzzi I."/>
            <person name="Priebe S."/>
            <person name="Groth M."/>
            <person name="Winkler R."/>
            <person name="Li W."/>
            <person name="Kniemeyer O."/>
            <person name="Schroeckh V."/>
            <person name="Hertweck C."/>
            <person name="Hube B."/>
            <person name="White T.C."/>
            <person name="Platzer M."/>
            <person name="Guthke R."/>
            <person name="Heitman J."/>
            <person name="Woestemeyer J."/>
            <person name="Zipfel P.F."/>
            <person name="Monod M."/>
            <person name="Brakhage A.A."/>
        </authorList>
    </citation>
    <scope>NUCLEOTIDE SEQUENCE [LARGE SCALE GENOMIC DNA]</scope>
    <source>
        <strain evidence="11">HKI 0517</strain>
    </source>
</reference>
<dbReference type="MEROPS" id="M67.A10"/>
<keyword evidence="7" id="KW-0482">Metalloprotease</keyword>
<comment type="caution">
    <text evidence="10">The sequence shown here is derived from an EMBL/GenBank/DDBJ whole genome shotgun (WGS) entry which is preliminary data.</text>
</comment>
<dbReference type="CDD" id="cd08069">
    <property type="entry name" value="MPN_RPN11_CSN5"/>
    <property type="match status" value="1"/>
</dbReference>
<dbReference type="EMBL" id="ACYE01000360">
    <property type="protein sequence ID" value="EFE39000.1"/>
    <property type="molecule type" value="Genomic_DNA"/>
</dbReference>
<keyword evidence="4" id="KW-0378">Hydrolase</keyword>
<organism evidence="10 11">
    <name type="scientific">Trichophyton verrucosum (strain HKI 0517)</name>
    <dbReference type="NCBI Taxonomy" id="663202"/>
    <lineage>
        <taxon>Eukaryota</taxon>
        <taxon>Fungi</taxon>
        <taxon>Dikarya</taxon>
        <taxon>Ascomycota</taxon>
        <taxon>Pezizomycotina</taxon>
        <taxon>Eurotiomycetes</taxon>
        <taxon>Eurotiomycetidae</taxon>
        <taxon>Onygenales</taxon>
        <taxon>Arthrodermataceae</taxon>
        <taxon>Trichophyton</taxon>
    </lineage>
</organism>
<evidence type="ECO:0000259" key="9">
    <source>
        <dbReference type="PROSITE" id="PS50249"/>
    </source>
</evidence>
<dbReference type="PROSITE" id="PS50249">
    <property type="entry name" value="MPN"/>
    <property type="match status" value="1"/>
</dbReference>
<feature type="region of interest" description="Disordered" evidence="8">
    <location>
        <begin position="329"/>
        <end position="351"/>
    </location>
</feature>
<keyword evidence="6" id="KW-0647">Proteasome</keyword>
<dbReference type="KEGG" id="tve:TRV_06316"/>
<dbReference type="SUPFAM" id="SSF102712">
    <property type="entry name" value="JAB1/MPN domain"/>
    <property type="match status" value="1"/>
</dbReference>
<feature type="domain" description="MPN" evidence="9">
    <location>
        <begin position="28"/>
        <end position="163"/>
    </location>
</feature>
<keyword evidence="5" id="KW-0862">Zinc</keyword>
<evidence type="ECO:0000313" key="10">
    <source>
        <dbReference type="EMBL" id="EFE39000.1"/>
    </source>
</evidence>
<dbReference type="PANTHER" id="PTHR10410">
    <property type="entry name" value="EUKARYOTIC TRANSLATION INITIATION FACTOR 3 -RELATED"/>
    <property type="match status" value="1"/>
</dbReference>
<dbReference type="InterPro" id="IPR000555">
    <property type="entry name" value="JAMM/MPN+_dom"/>
</dbReference>
<dbReference type="Pfam" id="PF01398">
    <property type="entry name" value="JAB"/>
    <property type="match status" value="1"/>
</dbReference>
<dbReference type="Proteomes" id="UP000008383">
    <property type="component" value="Unassembled WGS sequence"/>
</dbReference>
<dbReference type="GO" id="GO:0034515">
    <property type="term" value="C:proteasome storage granule"/>
    <property type="evidence" value="ECO:0007669"/>
    <property type="project" value="UniProtKB-ARBA"/>
</dbReference>
<dbReference type="OrthoDB" id="605656at2759"/>
<protein>
    <recommendedName>
        <fullName evidence="9">MPN domain-containing protein</fullName>
    </recommendedName>
</protein>